<dbReference type="SUPFAM" id="SSF50969">
    <property type="entry name" value="YVTN repeat-like/Quinoprotein amine dehydrogenase"/>
    <property type="match status" value="1"/>
</dbReference>
<dbReference type="InterPro" id="IPR050282">
    <property type="entry name" value="Cycloisomerase_2"/>
</dbReference>
<proteinExistence type="inferred from homology"/>
<dbReference type="PANTHER" id="PTHR30344:SF1">
    <property type="entry name" value="6-PHOSPHOGLUCONOLACTONASE"/>
    <property type="match status" value="1"/>
</dbReference>
<dbReference type="Gene3D" id="2.130.10.10">
    <property type="entry name" value="YVTN repeat-like/Quinoprotein amine dehydrogenase"/>
    <property type="match status" value="2"/>
</dbReference>
<dbReference type="Proteomes" id="UP001589627">
    <property type="component" value="Unassembled WGS sequence"/>
</dbReference>
<name>A0ABV5YAI1_9ACTN</name>
<comment type="caution">
    <text evidence="3">The sequence shown here is derived from an EMBL/GenBank/DDBJ whole genome shotgun (WGS) entry which is preliminary data.</text>
</comment>
<comment type="similarity">
    <text evidence="1">Belongs to the cycloisomerase 2 family.</text>
</comment>
<keyword evidence="2" id="KW-0732">Signal</keyword>
<accession>A0ABV5YAI1</accession>
<protein>
    <submittedName>
        <fullName evidence="3">Lactonase family protein</fullName>
    </submittedName>
</protein>
<dbReference type="RefSeq" id="WP_378195632.1">
    <property type="nucleotide sequence ID" value="NZ_JBHLZP010000018.1"/>
</dbReference>
<dbReference type="InterPro" id="IPR019405">
    <property type="entry name" value="Lactonase_7-beta_prop"/>
</dbReference>
<evidence type="ECO:0000313" key="3">
    <source>
        <dbReference type="EMBL" id="MFB9831472.1"/>
    </source>
</evidence>
<dbReference type="InterPro" id="IPR011044">
    <property type="entry name" value="Quino_amine_DH_bsu"/>
</dbReference>
<feature type="chain" id="PRO_5046358468" evidence="2">
    <location>
        <begin position="22"/>
        <end position="368"/>
    </location>
</feature>
<dbReference type="EMBL" id="JBHLZP010000018">
    <property type="protein sequence ID" value="MFB9831472.1"/>
    <property type="molecule type" value="Genomic_DNA"/>
</dbReference>
<evidence type="ECO:0000256" key="2">
    <source>
        <dbReference type="SAM" id="SignalP"/>
    </source>
</evidence>
<keyword evidence="4" id="KW-1185">Reference proteome</keyword>
<sequence>MKIITCAAGAGLAAAAVVAFAAVPATAATAHRGAPVFVQTDNPGGNTVVAYHRAADGTLTRAGVYPTGGLGGVAAGSVVDHLTSQGSLTYDRRAGLLYAVNAGSGTVTVFAVHGDRLERTQVVSTGGDFPNSVAVHGNTVYVLNGLGGGSVQGFLRVGQRLVRVPAWKRALGLAEDGDAAAEVAFSPDGSKLVVTTQGNGDAIDVFRVGVRGPAARPVVHTKAGSSPFGFTFDAHGHLVVTEAGTNSVATYRIARDGTVTAIDEAATGQAATCWVVRNGAHVYASNAGSATLSGYRVDGEGSLTGTGLTSTDPGTVDAAVSSDGRDVYVQAGKDGVVDEFRTSPDGSLTRLGTVTVPGATGGEGIAAG</sequence>
<reference evidence="3 4" key="1">
    <citation type="submission" date="2024-09" db="EMBL/GenBank/DDBJ databases">
        <authorList>
            <person name="Sun Q."/>
            <person name="Mori K."/>
        </authorList>
    </citation>
    <scope>NUCLEOTIDE SEQUENCE [LARGE SCALE GENOMIC DNA]</scope>
    <source>
        <strain evidence="3 4">TBRC 0563</strain>
    </source>
</reference>
<dbReference type="PANTHER" id="PTHR30344">
    <property type="entry name" value="6-PHOSPHOGLUCONOLACTONASE-RELATED"/>
    <property type="match status" value="1"/>
</dbReference>
<evidence type="ECO:0000313" key="4">
    <source>
        <dbReference type="Proteomes" id="UP001589627"/>
    </source>
</evidence>
<gene>
    <name evidence="3" type="ORF">ACFFNX_04635</name>
</gene>
<dbReference type="Pfam" id="PF10282">
    <property type="entry name" value="Lactonase"/>
    <property type="match status" value="1"/>
</dbReference>
<feature type="signal peptide" evidence="2">
    <location>
        <begin position="1"/>
        <end position="21"/>
    </location>
</feature>
<dbReference type="InterPro" id="IPR015943">
    <property type="entry name" value="WD40/YVTN_repeat-like_dom_sf"/>
</dbReference>
<evidence type="ECO:0000256" key="1">
    <source>
        <dbReference type="ARBA" id="ARBA00005564"/>
    </source>
</evidence>
<organism evidence="3 4">
    <name type="scientific">Actinoallomurus acaciae</name>
    <dbReference type="NCBI Taxonomy" id="502577"/>
    <lineage>
        <taxon>Bacteria</taxon>
        <taxon>Bacillati</taxon>
        <taxon>Actinomycetota</taxon>
        <taxon>Actinomycetes</taxon>
        <taxon>Streptosporangiales</taxon>
        <taxon>Thermomonosporaceae</taxon>
        <taxon>Actinoallomurus</taxon>
    </lineage>
</organism>